<dbReference type="Proteomes" id="UP000677228">
    <property type="component" value="Unassembled WGS sequence"/>
</dbReference>
<dbReference type="SUPFAM" id="SSF57924">
    <property type="entry name" value="Inhibitor of apoptosis (IAP) repeat"/>
    <property type="match status" value="2"/>
</dbReference>
<dbReference type="PANTHER" id="PTHR10044:SF139">
    <property type="entry name" value="DEATH-ASSOCIATED INHIBITOR OF APOPTOSIS 2"/>
    <property type="match status" value="1"/>
</dbReference>
<dbReference type="AlphaFoldDB" id="A0A8S2NWX1"/>
<proteinExistence type="predicted"/>
<dbReference type="InterPro" id="IPR001370">
    <property type="entry name" value="BIR_rpt"/>
</dbReference>
<dbReference type="EMBL" id="CAJNOK010014859">
    <property type="protein sequence ID" value="CAF1213452.1"/>
    <property type="molecule type" value="Genomic_DNA"/>
</dbReference>
<dbReference type="Proteomes" id="UP000682733">
    <property type="component" value="Unassembled WGS sequence"/>
</dbReference>
<dbReference type="GO" id="GO:0051726">
    <property type="term" value="P:regulation of cell cycle"/>
    <property type="evidence" value="ECO:0007669"/>
    <property type="project" value="TreeGrafter"/>
</dbReference>
<reference evidence="2" key="1">
    <citation type="submission" date="2021-02" db="EMBL/GenBank/DDBJ databases">
        <authorList>
            <person name="Nowell W R."/>
        </authorList>
    </citation>
    <scope>NUCLEOTIDE SEQUENCE</scope>
</reference>
<dbReference type="CDD" id="cd00022">
    <property type="entry name" value="BIR"/>
    <property type="match status" value="2"/>
</dbReference>
<dbReference type="InterPro" id="IPR050784">
    <property type="entry name" value="IAP"/>
</dbReference>
<dbReference type="PANTHER" id="PTHR10044">
    <property type="entry name" value="INHIBITOR OF APOPTOSIS"/>
    <property type="match status" value="1"/>
</dbReference>
<dbReference type="EMBL" id="CAJOBA010036396">
    <property type="protein sequence ID" value="CAF4022287.1"/>
    <property type="molecule type" value="Genomic_DNA"/>
</dbReference>
<dbReference type="PROSITE" id="PS50143">
    <property type="entry name" value="BIR_REPEAT_2"/>
    <property type="match status" value="2"/>
</dbReference>
<dbReference type="Gene3D" id="1.10.1170.10">
    <property type="entry name" value="Inhibitor Of Apoptosis Protein (2mihbC-IAP-1), Chain A"/>
    <property type="match status" value="2"/>
</dbReference>
<dbReference type="Pfam" id="PF00653">
    <property type="entry name" value="BIR"/>
    <property type="match status" value="2"/>
</dbReference>
<evidence type="ECO:0000313" key="2">
    <source>
        <dbReference type="EMBL" id="CAF4022287.1"/>
    </source>
</evidence>
<dbReference type="GO" id="GO:0005737">
    <property type="term" value="C:cytoplasm"/>
    <property type="evidence" value="ECO:0007669"/>
    <property type="project" value="TreeGrafter"/>
</dbReference>
<evidence type="ECO:0000313" key="1">
    <source>
        <dbReference type="EMBL" id="CAF1213452.1"/>
    </source>
</evidence>
<accession>A0A8S2NWX1</accession>
<name>A0A8S2NWX1_9BILA</name>
<dbReference type="SMART" id="SM00238">
    <property type="entry name" value="BIR"/>
    <property type="match status" value="2"/>
</dbReference>
<sequence length="303" mass="35008">MATIQVYQGTQFQPTFEPIDVKIKQISTLYYQKYGDLLENMKKNFITKIQTSSIDTEETKQVAQKQIETTKRILKRKQECEEEVQHSRKFPATGISPPRLFRESPILNLIRQRTFSHWPLKQPSKTQITSAGFFSCNVGDRVICIYCNLICQQWISSDDPVETHKILSPNCCFVRSNLVSTVVTSPVIVNETSTIPANNEIVLARACNRQYVEIPKRYATYVTWPQNESLPAVDDLVKAGFFYSGTKTVVTCFYCSRSLQNWGEKDNPMIEHARWFPHCLYVKQLCGDDLYQKIQQSKRVHQS</sequence>
<dbReference type="GO" id="GO:0005634">
    <property type="term" value="C:nucleus"/>
    <property type="evidence" value="ECO:0007669"/>
    <property type="project" value="TreeGrafter"/>
</dbReference>
<evidence type="ECO:0000313" key="3">
    <source>
        <dbReference type="Proteomes" id="UP000682733"/>
    </source>
</evidence>
<protein>
    <submittedName>
        <fullName evidence="2">Uncharacterized protein</fullName>
    </submittedName>
</protein>
<comment type="caution">
    <text evidence="2">The sequence shown here is derived from an EMBL/GenBank/DDBJ whole genome shotgun (WGS) entry which is preliminary data.</text>
</comment>
<gene>
    <name evidence="1" type="ORF">OVA965_LOCUS24568</name>
    <name evidence="2" type="ORF">TMI583_LOCUS25290</name>
</gene>
<organism evidence="2 3">
    <name type="scientific">Didymodactylos carnosus</name>
    <dbReference type="NCBI Taxonomy" id="1234261"/>
    <lineage>
        <taxon>Eukaryota</taxon>
        <taxon>Metazoa</taxon>
        <taxon>Spiralia</taxon>
        <taxon>Gnathifera</taxon>
        <taxon>Rotifera</taxon>
        <taxon>Eurotatoria</taxon>
        <taxon>Bdelloidea</taxon>
        <taxon>Philodinida</taxon>
        <taxon>Philodinidae</taxon>
        <taxon>Didymodactylos</taxon>
    </lineage>
</organism>